<name>A0ABQ2Z675_9ACTN</name>
<feature type="region of interest" description="Disordered" evidence="1">
    <location>
        <begin position="25"/>
        <end position="87"/>
    </location>
</feature>
<comment type="caution">
    <text evidence="2">The sequence shown here is derived from an EMBL/GenBank/DDBJ whole genome shotgun (WGS) entry which is preliminary data.</text>
</comment>
<feature type="compositionally biased region" description="Basic residues" evidence="1">
    <location>
        <begin position="74"/>
        <end position="87"/>
    </location>
</feature>
<sequence length="87" mass="9704">MGDVALERGDGAARRFLAPQLLDEQFHGHDATEAYEEQCEQRPSAGRPDRQVMPVVARRHGAQDAQQGLDRGGGRRPGRRMSRRPGR</sequence>
<evidence type="ECO:0000256" key="1">
    <source>
        <dbReference type="SAM" id="MobiDB-lite"/>
    </source>
</evidence>
<proteinExistence type="predicted"/>
<dbReference type="Proteomes" id="UP000659223">
    <property type="component" value="Unassembled WGS sequence"/>
</dbReference>
<gene>
    <name evidence="2" type="ORF">GCM10010324_56980</name>
</gene>
<evidence type="ECO:0000313" key="2">
    <source>
        <dbReference type="EMBL" id="GGY02607.1"/>
    </source>
</evidence>
<dbReference type="EMBL" id="BMUT01000014">
    <property type="protein sequence ID" value="GGY02607.1"/>
    <property type="molecule type" value="Genomic_DNA"/>
</dbReference>
<reference evidence="3" key="1">
    <citation type="journal article" date="2019" name="Int. J. Syst. Evol. Microbiol.">
        <title>The Global Catalogue of Microorganisms (GCM) 10K type strain sequencing project: providing services to taxonomists for standard genome sequencing and annotation.</title>
        <authorList>
            <consortium name="The Broad Institute Genomics Platform"/>
            <consortium name="The Broad Institute Genome Sequencing Center for Infectious Disease"/>
            <person name="Wu L."/>
            <person name="Ma J."/>
        </authorList>
    </citation>
    <scope>NUCLEOTIDE SEQUENCE [LARGE SCALE GENOMIC DNA]</scope>
    <source>
        <strain evidence="3">JCM 4586</strain>
    </source>
</reference>
<organism evidence="2 3">
    <name type="scientific">Streptomyces hiroshimensis</name>
    <dbReference type="NCBI Taxonomy" id="66424"/>
    <lineage>
        <taxon>Bacteria</taxon>
        <taxon>Bacillati</taxon>
        <taxon>Actinomycetota</taxon>
        <taxon>Actinomycetes</taxon>
        <taxon>Kitasatosporales</taxon>
        <taxon>Streptomycetaceae</taxon>
        <taxon>Streptomyces</taxon>
    </lineage>
</organism>
<protein>
    <submittedName>
        <fullName evidence="2">Uncharacterized protein</fullName>
    </submittedName>
</protein>
<accession>A0ABQ2Z675</accession>
<keyword evidence="3" id="KW-1185">Reference proteome</keyword>
<evidence type="ECO:0000313" key="3">
    <source>
        <dbReference type="Proteomes" id="UP000659223"/>
    </source>
</evidence>